<keyword evidence="1" id="KW-0812">Transmembrane</keyword>
<evidence type="ECO:0000313" key="4">
    <source>
        <dbReference type="Proteomes" id="UP001391051"/>
    </source>
</evidence>
<evidence type="ECO:0000313" key="3">
    <source>
        <dbReference type="EMBL" id="KAK7946914.1"/>
    </source>
</evidence>
<feature type="transmembrane region" description="Helical" evidence="1">
    <location>
        <begin position="171"/>
        <end position="196"/>
    </location>
</feature>
<accession>A0ABR1Q581</accession>
<keyword evidence="1" id="KW-0472">Membrane</keyword>
<dbReference type="GeneID" id="92080519"/>
<feature type="signal peptide" evidence="2">
    <location>
        <begin position="1"/>
        <end position="25"/>
    </location>
</feature>
<dbReference type="Proteomes" id="UP001391051">
    <property type="component" value="Unassembled WGS sequence"/>
</dbReference>
<name>A0ABR1Q581_9PEZI</name>
<keyword evidence="1" id="KW-1133">Transmembrane helix</keyword>
<protein>
    <submittedName>
        <fullName evidence="3">Uncharacterized protein</fullName>
    </submittedName>
</protein>
<dbReference type="RefSeq" id="XP_066696948.1">
    <property type="nucleotide sequence ID" value="XM_066847457.1"/>
</dbReference>
<organism evidence="3 4">
    <name type="scientific">Apiospora aurea</name>
    <dbReference type="NCBI Taxonomy" id="335848"/>
    <lineage>
        <taxon>Eukaryota</taxon>
        <taxon>Fungi</taxon>
        <taxon>Dikarya</taxon>
        <taxon>Ascomycota</taxon>
        <taxon>Pezizomycotina</taxon>
        <taxon>Sordariomycetes</taxon>
        <taxon>Xylariomycetidae</taxon>
        <taxon>Amphisphaeriales</taxon>
        <taxon>Apiosporaceae</taxon>
        <taxon>Apiospora</taxon>
    </lineage>
</organism>
<sequence>MFASRMPRLSRVGLVILGISSAAEAQACYCPDGSASGYKPCSNAGGACCYRFTEAYRDICYSNGLCQSLYFGRMYQGTCTNKNWRRSCPNVCTGGIQRLLLRSTRLEGRVLRLRLSRCIPVVASTWGSNTAHPMISGNTPTGSATSMPMPAGTNSGDATLPTDACPSTPSIALGAGLAAGLGVPLLMLFAVLLWMLAKQRYNRPDATNMPGKGIGLAKLKEVQARTQSDVLQYGYVGGQHKWEQP</sequence>
<keyword evidence="4" id="KW-1185">Reference proteome</keyword>
<evidence type="ECO:0000256" key="2">
    <source>
        <dbReference type="SAM" id="SignalP"/>
    </source>
</evidence>
<dbReference type="EMBL" id="JAQQWE010000007">
    <property type="protein sequence ID" value="KAK7946914.1"/>
    <property type="molecule type" value="Genomic_DNA"/>
</dbReference>
<feature type="chain" id="PRO_5046066257" evidence="2">
    <location>
        <begin position="26"/>
        <end position="245"/>
    </location>
</feature>
<reference evidence="3 4" key="1">
    <citation type="submission" date="2023-01" db="EMBL/GenBank/DDBJ databases">
        <title>Analysis of 21 Apiospora genomes using comparative genomics revels a genus with tremendous synthesis potential of carbohydrate active enzymes and secondary metabolites.</title>
        <authorList>
            <person name="Sorensen T."/>
        </authorList>
    </citation>
    <scope>NUCLEOTIDE SEQUENCE [LARGE SCALE GENOMIC DNA]</scope>
    <source>
        <strain evidence="3 4">CBS 24483</strain>
    </source>
</reference>
<evidence type="ECO:0000256" key="1">
    <source>
        <dbReference type="SAM" id="Phobius"/>
    </source>
</evidence>
<keyword evidence="2" id="KW-0732">Signal</keyword>
<comment type="caution">
    <text evidence="3">The sequence shown here is derived from an EMBL/GenBank/DDBJ whole genome shotgun (WGS) entry which is preliminary data.</text>
</comment>
<proteinExistence type="predicted"/>
<gene>
    <name evidence="3" type="ORF">PG986_011235</name>
</gene>